<comment type="caution">
    <text evidence="2">The sequence shown here is derived from an EMBL/GenBank/DDBJ whole genome shotgun (WGS) entry which is preliminary data.</text>
</comment>
<evidence type="ECO:0000313" key="2">
    <source>
        <dbReference type="EMBL" id="KKO20844.1"/>
    </source>
</evidence>
<dbReference type="AlphaFoldDB" id="A0A0M2V2B7"/>
<dbReference type="Pfam" id="PF13643">
    <property type="entry name" value="DUF4145"/>
    <property type="match status" value="1"/>
</dbReference>
<accession>A0A0M2V2B7</accession>
<dbReference type="InterPro" id="IPR025285">
    <property type="entry name" value="DUF4145"/>
</dbReference>
<feature type="domain" description="DUF4145" evidence="1">
    <location>
        <begin position="91"/>
        <end position="162"/>
    </location>
</feature>
<name>A0A0M2V2B7_9BACT</name>
<evidence type="ECO:0000259" key="1">
    <source>
        <dbReference type="Pfam" id="PF13643"/>
    </source>
</evidence>
<evidence type="ECO:0000313" key="3">
    <source>
        <dbReference type="Proteomes" id="UP000034954"/>
    </source>
</evidence>
<sequence>MKCPHCLESFHDFYEVIPVGNDANGDWGVISRKCPSCERVVLVLGSGKIGSIGGRHVLEYIRDERLIYPRAPSRAPLSKEVPEVFASEYREACTVLTDSPKASAALSRRCLQHLLRERAQVRPSNLADEIQQVIGDGTLPVYIAESIDDVRNIGNFATYPIKSERPGEIVDVEPGEADWNLDVLEALFNFYFVQPAIIKKKREILSLKLKEADKKGAKRG</sequence>
<gene>
    <name evidence="2" type="ORF">BROFUL_00429</name>
</gene>
<protein>
    <recommendedName>
        <fullName evidence="1">DUF4145 domain-containing protein</fullName>
    </recommendedName>
</protein>
<dbReference type="EMBL" id="LAQJ01000057">
    <property type="protein sequence ID" value="KKO20844.1"/>
    <property type="molecule type" value="Genomic_DNA"/>
</dbReference>
<reference evidence="2 3" key="1">
    <citation type="journal article" date="2013" name="BMC Microbiol.">
        <title>Identification of the type II cytochrome c maturation pathway in anammox bacteria by comparative genomics.</title>
        <authorList>
            <person name="Ferousi C."/>
            <person name="Speth D.R."/>
            <person name="Reimann J."/>
            <person name="Op den Camp H.J."/>
            <person name="Allen J.W."/>
            <person name="Keltjens J.T."/>
            <person name="Jetten M.S."/>
        </authorList>
    </citation>
    <scope>NUCLEOTIDE SEQUENCE [LARGE SCALE GENOMIC DNA]</scope>
    <source>
        <strain evidence="2">RU1</strain>
    </source>
</reference>
<organism evidence="2 3">
    <name type="scientific">Candidatus Brocadia fulgida</name>
    <dbReference type="NCBI Taxonomy" id="380242"/>
    <lineage>
        <taxon>Bacteria</taxon>
        <taxon>Pseudomonadati</taxon>
        <taxon>Planctomycetota</taxon>
        <taxon>Candidatus Brocadiia</taxon>
        <taxon>Candidatus Brocadiales</taxon>
        <taxon>Candidatus Brocadiaceae</taxon>
        <taxon>Candidatus Brocadia</taxon>
    </lineage>
</organism>
<proteinExistence type="predicted"/>
<dbReference type="Proteomes" id="UP000034954">
    <property type="component" value="Unassembled WGS sequence"/>
</dbReference>
<keyword evidence="3" id="KW-1185">Reference proteome</keyword>